<accession>A0ABU5H083</accession>
<name>A0ABU5H083_9BACT</name>
<dbReference type="PROSITE" id="PS51257">
    <property type="entry name" value="PROKAR_LIPOPROTEIN"/>
    <property type="match status" value="1"/>
</dbReference>
<sequence length="423" mass="45664">MNWKPWVAGVAALAVGCAPMQTERRVERGPLLRTYSKESVLGQRQVAATVEARWPKVTLRLVSSDVCRNEQHEEYVENVIIERYEPSAAPAISGGTANAAIGAGLLLARPLFSNEPDRDSIDREGRYGASSRKIATGWGVALVALGVPALVTGLIQSLRAGEETQTRKADTVVSLREESCHPQPATGTLEFAGGQGAPPEPRTLTDGTLELTAEEVRGMSFAGVLVDGEPAAISEEDQELLATFRLCGRVLAEPLDPTALAKEDVGHLQVLRRRLAECKAIPGAPVDEPLKLLDAALAAHGNRAQPLEDKPSVNSFEEAVAAYKPSLNITANSEDLEKLRRPEALRGQAVLLRGVLERREEQNIALVQVGDIQVLVFLEPDRLWAADFPKGSRVELVGVVMGQQQLGDVEAPLVRGIWMRTAL</sequence>
<reference evidence="1 2" key="1">
    <citation type="submission" date="2023-12" db="EMBL/GenBank/DDBJ databases">
        <title>the genome sequence of Hyalangium sp. s54d21.</title>
        <authorList>
            <person name="Zhang X."/>
        </authorList>
    </citation>
    <scope>NUCLEOTIDE SEQUENCE [LARGE SCALE GENOMIC DNA]</scope>
    <source>
        <strain evidence="2">s54d21</strain>
    </source>
</reference>
<protein>
    <recommendedName>
        <fullName evidence="3">Lipoprotein</fullName>
    </recommendedName>
</protein>
<keyword evidence="2" id="KW-1185">Reference proteome</keyword>
<dbReference type="Proteomes" id="UP001291309">
    <property type="component" value="Unassembled WGS sequence"/>
</dbReference>
<dbReference type="RefSeq" id="WP_321545539.1">
    <property type="nucleotide sequence ID" value="NZ_JAXIVS010000003.1"/>
</dbReference>
<gene>
    <name evidence="1" type="ORF">SYV04_10465</name>
</gene>
<comment type="caution">
    <text evidence="1">The sequence shown here is derived from an EMBL/GenBank/DDBJ whole genome shotgun (WGS) entry which is preliminary data.</text>
</comment>
<dbReference type="EMBL" id="JAXIVS010000003">
    <property type="protein sequence ID" value="MDY7226815.1"/>
    <property type="molecule type" value="Genomic_DNA"/>
</dbReference>
<evidence type="ECO:0000313" key="1">
    <source>
        <dbReference type="EMBL" id="MDY7226815.1"/>
    </source>
</evidence>
<proteinExistence type="predicted"/>
<evidence type="ECO:0008006" key="3">
    <source>
        <dbReference type="Google" id="ProtNLM"/>
    </source>
</evidence>
<organism evidence="1 2">
    <name type="scientific">Hyalangium rubrum</name>
    <dbReference type="NCBI Taxonomy" id="3103134"/>
    <lineage>
        <taxon>Bacteria</taxon>
        <taxon>Pseudomonadati</taxon>
        <taxon>Myxococcota</taxon>
        <taxon>Myxococcia</taxon>
        <taxon>Myxococcales</taxon>
        <taxon>Cystobacterineae</taxon>
        <taxon>Archangiaceae</taxon>
        <taxon>Hyalangium</taxon>
    </lineage>
</organism>
<evidence type="ECO:0000313" key="2">
    <source>
        <dbReference type="Proteomes" id="UP001291309"/>
    </source>
</evidence>